<keyword evidence="1" id="KW-0600">Photoreceptor protein</keyword>
<dbReference type="SUPFAM" id="SSF55073">
    <property type="entry name" value="Nucleotide cyclase"/>
    <property type="match status" value="1"/>
</dbReference>
<dbReference type="InterPro" id="IPR035919">
    <property type="entry name" value="EAL_sf"/>
</dbReference>
<dbReference type="InterPro" id="IPR001294">
    <property type="entry name" value="Phytochrome"/>
</dbReference>
<dbReference type="Pfam" id="PF01590">
    <property type="entry name" value="GAF"/>
    <property type="match status" value="1"/>
</dbReference>
<keyword evidence="2" id="KW-0716">Sensory transduction</keyword>
<dbReference type="RefSeq" id="WP_076485451.1">
    <property type="nucleotide sequence ID" value="NZ_FTOG01000008.1"/>
</dbReference>
<dbReference type="Gene3D" id="3.30.450.270">
    <property type="match status" value="1"/>
</dbReference>
<dbReference type="NCBIfam" id="TIGR00254">
    <property type="entry name" value="GGDEF"/>
    <property type="match status" value="1"/>
</dbReference>
<dbReference type="SMART" id="SM00267">
    <property type="entry name" value="GGDEF"/>
    <property type="match status" value="1"/>
</dbReference>
<protein>
    <submittedName>
        <fullName evidence="8">Diguanylate cyclase (GGDEF) domain-containing protein</fullName>
    </submittedName>
</protein>
<dbReference type="InterPro" id="IPR035965">
    <property type="entry name" value="PAS-like_dom_sf"/>
</dbReference>
<dbReference type="Gene3D" id="3.20.20.450">
    <property type="entry name" value="EAL domain"/>
    <property type="match status" value="1"/>
</dbReference>
<keyword evidence="9" id="KW-1185">Reference proteome</keyword>
<dbReference type="InterPro" id="IPR013654">
    <property type="entry name" value="PAS_2"/>
</dbReference>
<evidence type="ECO:0000256" key="3">
    <source>
        <dbReference type="ARBA" id="ARBA00022991"/>
    </source>
</evidence>
<dbReference type="InterPro" id="IPR003018">
    <property type="entry name" value="GAF"/>
</dbReference>
<name>A0A1N7NVE7_9RHOB</name>
<dbReference type="PANTHER" id="PTHR44757">
    <property type="entry name" value="DIGUANYLATE CYCLASE DGCP"/>
    <property type="match status" value="1"/>
</dbReference>
<dbReference type="GO" id="GO:0009881">
    <property type="term" value="F:photoreceptor activity"/>
    <property type="evidence" value="ECO:0007669"/>
    <property type="project" value="UniProtKB-KW"/>
</dbReference>
<dbReference type="CDD" id="cd01948">
    <property type="entry name" value="EAL"/>
    <property type="match status" value="1"/>
</dbReference>
<evidence type="ECO:0000256" key="2">
    <source>
        <dbReference type="ARBA" id="ARBA00022606"/>
    </source>
</evidence>
<evidence type="ECO:0000259" key="6">
    <source>
        <dbReference type="PROSITE" id="PS50883"/>
    </source>
</evidence>
<dbReference type="PROSITE" id="PS50883">
    <property type="entry name" value="EAL"/>
    <property type="match status" value="1"/>
</dbReference>
<dbReference type="GO" id="GO:0009584">
    <property type="term" value="P:detection of visible light"/>
    <property type="evidence" value="ECO:0007669"/>
    <property type="project" value="InterPro"/>
</dbReference>
<proteinExistence type="predicted"/>
<dbReference type="Gene3D" id="3.30.70.270">
    <property type="match status" value="1"/>
</dbReference>
<dbReference type="SUPFAM" id="SSF141868">
    <property type="entry name" value="EAL domain-like"/>
    <property type="match status" value="1"/>
</dbReference>
<dbReference type="InterPro" id="IPR052155">
    <property type="entry name" value="Biofilm_reg_signaling"/>
</dbReference>
<dbReference type="InterPro" id="IPR001633">
    <property type="entry name" value="EAL_dom"/>
</dbReference>
<feature type="domain" description="EAL" evidence="6">
    <location>
        <begin position="708"/>
        <end position="959"/>
    </location>
</feature>
<dbReference type="SMART" id="SM00052">
    <property type="entry name" value="EAL"/>
    <property type="match status" value="1"/>
</dbReference>
<dbReference type="PRINTS" id="PR01033">
    <property type="entry name" value="PHYTOCHROME"/>
</dbReference>
<dbReference type="SUPFAM" id="SSF55785">
    <property type="entry name" value="PYP-like sensor domain (PAS domain)"/>
    <property type="match status" value="1"/>
</dbReference>
<dbReference type="PROSITE" id="PS50887">
    <property type="entry name" value="GGDEF"/>
    <property type="match status" value="1"/>
</dbReference>
<organism evidence="8 9">
    <name type="scientific">Rhodobacter aestuarii</name>
    <dbReference type="NCBI Taxonomy" id="453582"/>
    <lineage>
        <taxon>Bacteria</taxon>
        <taxon>Pseudomonadati</taxon>
        <taxon>Pseudomonadota</taxon>
        <taxon>Alphaproteobacteria</taxon>
        <taxon>Rhodobacterales</taxon>
        <taxon>Rhodobacter group</taxon>
        <taxon>Rhodobacter</taxon>
    </lineage>
</organism>
<evidence type="ECO:0000313" key="9">
    <source>
        <dbReference type="Proteomes" id="UP000186221"/>
    </source>
</evidence>
<dbReference type="GO" id="GO:0006355">
    <property type="term" value="P:regulation of DNA-templated transcription"/>
    <property type="evidence" value="ECO:0007669"/>
    <property type="project" value="InterPro"/>
</dbReference>
<dbReference type="Gene3D" id="3.30.450.20">
    <property type="entry name" value="PAS domain"/>
    <property type="match status" value="1"/>
</dbReference>
<accession>A0A1N7NVE7</accession>
<keyword evidence="3" id="KW-0157">Chromophore</keyword>
<dbReference type="SMART" id="SM00065">
    <property type="entry name" value="GAF"/>
    <property type="match status" value="1"/>
</dbReference>
<dbReference type="InterPro" id="IPR029787">
    <property type="entry name" value="Nucleotide_cyclase"/>
</dbReference>
<dbReference type="Proteomes" id="UP000186221">
    <property type="component" value="Unassembled WGS sequence"/>
</dbReference>
<dbReference type="Pfam" id="PF00563">
    <property type="entry name" value="EAL"/>
    <property type="match status" value="1"/>
</dbReference>
<feature type="domain" description="Phytochrome chromophore attachment site" evidence="5">
    <location>
        <begin position="152"/>
        <end position="312"/>
    </location>
</feature>
<dbReference type="AlphaFoldDB" id="A0A1N7NVE7"/>
<evidence type="ECO:0000313" key="8">
    <source>
        <dbReference type="EMBL" id="SIT02246.1"/>
    </source>
</evidence>
<dbReference type="CDD" id="cd01949">
    <property type="entry name" value="GGDEF"/>
    <property type="match status" value="1"/>
</dbReference>
<dbReference type="SUPFAM" id="SSF55781">
    <property type="entry name" value="GAF domain-like"/>
    <property type="match status" value="2"/>
</dbReference>
<dbReference type="InterPro" id="IPR043128">
    <property type="entry name" value="Rev_trsase/Diguanyl_cyclase"/>
</dbReference>
<dbReference type="InterPro" id="IPR000160">
    <property type="entry name" value="GGDEF_dom"/>
</dbReference>
<reference evidence="9" key="1">
    <citation type="submission" date="2017-01" db="EMBL/GenBank/DDBJ databases">
        <authorList>
            <person name="Varghese N."/>
            <person name="Submissions S."/>
        </authorList>
    </citation>
    <scope>NUCLEOTIDE SEQUENCE [LARGE SCALE GENOMIC DNA]</scope>
    <source>
        <strain evidence="9">DSM 19945</strain>
    </source>
</reference>
<gene>
    <name evidence="8" type="ORF">SAMN05421580_108166</name>
</gene>
<dbReference type="InterPro" id="IPR029016">
    <property type="entry name" value="GAF-like_dom_sf"/>
</dbReference>
<evidence type="ECO:0000256" key="1">
    <source>
        <dbReference type="ARBA" id="ARBA00022543"/>
    </source>
</evidence>
<dbReference type="InterPro" id="IPR043150">
    <property type="entry name" value="Phytochrome_PHY_sf"/>
</dbReference>
<dbReference type="Pfam" id="PF08446">
    <property type="entry name" value="PAS_2"/>
    <property type="match status" value="1"/>
</dbReference>
<dbReference type="PANTHER" id="PTHR44757:SF2">
    <property type="entry name" value="BIOFILM ARCHITECTURE MAINTENANCE PROTEIN MBAA"/>
    <property type="match status" value="1"/>
</dbReference>
<dbReference type="InterPro" id="IPR016132">
    <property type="entry name" value="Phyto_chromo_attachment"/>
</dbReference>
<dbReference type="InterPro" id="IPR013515">
    <property type="entry name" value="Phytochrome_cen-reg"/>
</dbReference>
<evidence type="ECO:0000256" key="4">
    <source>
        <dbReference type="ARBA" id="ARBA00023170"/>
    </source>
</evidence>
<sequence length="963" mass="106730">MNELKESALDLVKCEQEPIHAPGAIQSASILLLFDPDQGALAAASDNLEPLFGASASALLGTPVERFFTIRDATTIRAIAAGQMPMNTGYFRLKTGQEHWVSLLRTDGLLGVEINTYEGADHDVVGFGLGVGEALTEISEITDRLTRADEADLRHLATVVTRRFHELSGYDRVMLYRFDTDWNGEVIGETFAPHVDHSFKGLSFPSSDIPKQARALFLRNRVRPVVDVASASVAIVPPLHPSTGQPYDLSDCSIRGVSPVHLEYLSNMGVCATLTLALIVRGKLWGLLACHHYSAPYRLTPGRSSACRLFAEAVSSTIARLVERSEAEAIDHVRQSLRKLRNTLLQGPKSGGFDAFLRDQATDLLALMQCDGMVYRLDGRDYSFGDLPDKPLMAALRNRLEAHRNGVDRDGFSTHFAAGLWPDLSEQLGEAAAGALIYQPRQCNYDLILLRNARETDLHWAGDPYKRVTAETAGERLHPRGSFNLWRESVRDRALPWEPEAMIAARELTMGLNEIDWLFEWQKSEAELAQARAETEHNALHDALTDLPNRRYLQRRLDEAEQNAETRPSALVHIDLDRFKQVNDTMGHSAGDELLIEVARRLKRVLRSGDFPARVGGDEFLILAAPGTHPWELDAMGDRIIAALSRPVTLSCGEVEIGASVGIALNTGTVGADELFYQADLALYESKRNGRGRVTQFSEVLQRRQEEKQRLGEDIREGIRSGRFEVWYQPQFKASDFALCGVEALLRWNHPDHGILSPAQFLDMAEDLDLVATLDSIGMQAALQDLARLETEGLTIPKLSLNVSARRLQDPSFLEAARNIGAHRELVSFELLESIYLDELTPEMEANLTGLREMGIPIEVDDFGTGRTSIVSLVTLRPDRLKIDRQLIEPVVRSDSARKLVASIVEIGQSLGIDITAEGVETRDHAEVLRGLGCTVLQGFHFARPMPVADLRSLLAGEQRRHG</sequence>
<evidence type="ECO:0000259" key="5">
    <source>
        <dbReference type="PROSITE" id="PS50046"/>
    </source>
</evidence>
<dbReference type="Gene3D" id="3.30.450.40">
    <property type="match status" value="1"/>
</dbReference>
<dbReference type="STRING" id="453582.SAMN05421580_108166"/>
<dbReference type="Pfam" id="PF00990">
    <property type="entry name" value="GGDEF"/>
    <property type="match status" value="1"/>
</dbReference>
<evidence type="ECO:0000259" key="7">
    <source>
        <dbReference type="PROSITE" id="PS50887"/>
    </source>
</evidence>
<feature type="domain" description="GGDEF" evidence="7">
    <location>
        <begin position="567"/>
        <end position="699"/>
    </location>
</feature>
<keyword evidence="4" id="KW-0675">Receptor</keyword>
<dbReference type="Pfam" id="PF00360">
    <property type="entry name" value="PHY"/>
    <property type="match status" value="1"/>
</dbReference>
<dbReference type="PROSITE" id="PS50046">
    <property type="entry name" value="PHYTOCHROME_2"/>
    <property type="match status" value="1"/>
</dbReference>
<dbReference type="OrthoDB" id="489241at2"/>
<dbReference type="EMBL" id="FTOG01000008">
    <property type="protein sequence ID" value="SIT02246.1"/>
    <property type="molecule type" value="Genomic_DNA"/>
</dbReference>